<accession>A0A173MZS0</accession>
<dbReference type="SUPFAM" id="SSF101821">
    <property type="entry name" value="Aminopeptidase/glucanase lid domain"/>
    <property type="match status" value="1"/>
</dbReference>
<dbReference type="EMBL" id="AB499175">
    <property type="protein sequence ID" value="BAV13074.1"/>
    <property type="molecule type" value="Genomic_DNA"/>
</dbReference>
<comment type="cofactor">
    <cofactor evidence="8">
        <name>a divalent metal cation</name>
        <dbReference type="ChEBI" id="CHEBI:60240"/>
    </cofactor>
    <text evidence="8">Binds 2 divalent metal cations per subunit.</text>
</comment>
<protein>
    <submittedName>
        <fullName evidence="9">Aminopeptidase M42 family endoglucanase</fullName>
    </submittedName>
</protein>
<evidence type="ECO:0000256" key="8">
    <source>
        <dbReference type="PIRSR" id="PIRSR001123-2"/>
    </source>
</evidence>
<keyword evidence="4 8" id="KW-0479">Metal-binding</keyword>
<dbReference type="PANTHER" id="PTHR32481">
    <property type="entry name" value="AMINOPEPTIDASE"/>
    <property type="match status" value="1"/>
</dbReference>
<dbReference type="GO" id="GO:0006508">
    <property type="term" value="P:proteolysis"/>
    <property type="evidence" value="ECO:0007669"/>
    <property type="project" value="UniProtKB-KW"/>
</dbReference>
<evidence type="ECO:0000256" key="3">
    <source>
        <dbReference type="ARBA" id="ARBA00022670"/>
    </source>
</evidence>
<dbReference type="InterPro" id="IPR023367">
    <property type="entry name" value="Peptidase_M42_dom2"/>
</dbReference>
<feature type="binding site" evidence="8">
    <location>
        <position position="83"/>
    </location>
    <ligand>
        <name>Zn(2+)</name>
        <dbReference type="ChEBI" id="CHEBI:29105"/>
        <label>1</label>
    </ligand>
</feature>
<name>A0A173MZS0_CLOCL</name>
<reference evidence="9" key="1">
    <citation type="submission" date="2009-04" db="EMBL/GenBank/DDBJ databases">
        <title>Clostridium cellulovorans cellulosomal and noncellulosomal genes.</title>
        <authorList>
            <person name="Tamaru Y."/>
        </authorList>
    </citation>
    <scope>NUCLEOTIDE SEQUENCE</scope>
</reference>
<evidence type="ECO:0000256" key="6">
    <source>
        <dbReference type="PIRNR" id="PIRNR001123"/>
    </source>
</evidence>
<feature type="binding site" evidence="8">
    <location>
        <position position="192"/>
    </location>
    <ligand>
        <name>Zn(2+)</name>
        <dbReference type="ChEBI" id="CHEBI:29105"/>
        <label>2</label>
    </ligand>
</feature>
<dbReference type="AlphaFoldDB" id="A0A173MZS0"/>
<keyword evidence="5" id="KW-0378">Hydrolase</keyword>
<gene>
    <name evidence="9" type="primary">EngM42B</name>
</gene>
<dbReference type="PANTHER" id="PTHR32481:SF0">
    <property type="entry name" value="AMINOPEPTIDASE YPDE-RELATED"/>
    <property type="match status" value="1"/>
</dbReference>
<feature type="binding site" evidence="8">
    <location>
        <position position="192"/>
    </location>
    <ligand>
        <name>Zn(2+)</name>
        <dbReference type="ChEBI" id="CHEBI:29105"/>
        <label>1</label>
    </ligand>
</feature>
<feature type="binding site" evidence="8">
    <location>
        <position position="223"/>
    </location>
    <ligand>
        <name>Zn(2+)</name>
        <dbReference type="ChEBI" id="CHEBI:29105"/>
        <label>2</label>
    </ligand>
</feature>
<dbReference type="InterPro" id="IPR008007">
    <property type="entry name" value="Peptidase_M42"/>
</dbReference>
<dbReference type="SUPFAM" id="SSF53187">
    <property type="entry name" value="Zn-dependent exopeptidases"/>
    <property type="match status" value="1"/>
</dbReference>
<dbReference type="InterPro" id="IPR051464">
    <property type="entry name" value="Peptidase_M42_aminopept"/>
</dbReference>
<evidence type="ECO:0000256" key="7">
    <source>
        <dbReference type="PIRSR" id="PIRSR001123-1"/>
    </source>
</evidence>
<comment type="similarity">
    <text evidence="1 6">Belongs to the peptidase M42 family.</text>
</comment>
<dbReference type="PIRSF" id="PIRSF001123">
    <property type="entry name" value="PepA_GA"/>
    <property type="match status" value="1"/>
</dbReference>
<organism evidence="9">
    <name type="scientific">Clostridium cellulovorans</name>
    <dbReference type="NCBI Taxonomy" id="1493"/>
    <lineage>
        <taxon>Bacteria</taxon>
        <taxon>Bacillati</taxon>
        <taxon>Bacillota</taxon>
        <taxon>Clostridia</taxon>
        <taxon>Eubacteriales</taxon>
        <taxon>Clostridiaceae</taxon>
        <taxon>Clostridium</taxon>
    </lineage>
</organism>
<dbReference type="Pfam" id="PF05343">
    <property type="entry name" value="Peptidase_M42"/>
    <property type="match status" value="1"/>
</dbReference>
<dbReference type="GO" id="GO:0046872">
    <property type="term" value="F:metal ion binding"/>
    <property type="evidence" value="ECO:0007669"/>
    <property type="project" value="UniProtKB-UniRule"/>
</dbReference>
<sequence length="365" mass="40865">MIYEVSYKLHKVVERRGIIMNYQLLLRELCSENAPSGLEFKLHPIMEKNFGYIKDLEISKDENYNLYINKKGKRNGTIMIMAHSDEISLVITEVIEGGFLRFKAIGMDANILLGQEVAIHGCEVINGVIGGIPKSKTDDNILKKAVVTSDLFIDTGYPKEYLEEVIKIGDRATLIGEYKNLLRNTISSKAIDDRAGILSMLICAQELKEHELDVVFVCSCQEELGHRGAKMASYKVKPNLAIAIDVTFDNGEFGDRDRENKLGNGPIICIGPNNHPRMIKKLKEVARKYYIPFGVEVEPGNTGSDAWDIQVSRGGIPTVLVSIPIKYMHTSVETANLGDIKNTGRLVARFIEEIKLLDLEELTCF</sequence>
<evidence type="ECO:0000256" key="4">
    <source>
        <dbReference type="ARBA" id="ARBA00022723"/>
    </source>
</evidence>
<keyword evidence="3" id="KW-0645">Protease</keyword>
<feature type="binding site" evidence="8">
    <location>
        <position position="245"/>
    </location>
    <ligand>
        <name>Zn(2+)</name>
        <dbReference type="ChEBI" id="CHEBI:29105"/>
        <label>1</label>
    </ligand>
</feature>
<dbReference type="GO" id="GO:0004177">
    <property type="term" value="F:aminopeptidase activity"/>
    <property type="evidence" value="ECO:0007669"/>
    <property type="project" value="UniProtKB-UniRule"/>
</dbReference>
<evidence type="ECO:0000256" key="5">
    <source>
        <dbReference type="ARBA" id="ARBA00022801"/>
    </source>
</evidence>
<evidence type="ECO:0000256" key="2">
    <source>
        <dbReference type="ARBA" id="ARBA00022438"/>
    </source>
</evidence>
<dbReference type="Gene3D" id="3.40.630.10">
    <property type="entry name" value="Zn peptidases"/>
    <property type="match status" value="1"/>
</dbReference>
<proteinExistence type="inferred from homology"/>
<keyword evidence="2 9" id="KW-0031">Aminopeptidase</keyword>
<feature type="binding site" evidence="8">
    <location>
        <position position="329"/>
    </location>
    <ligand>
        <name>Zn(2+)</name>
        <dbReference type="ChEBI" id="CHEBI:29105"/>
        <label>2</label>
    </ligand>
</feature>
<evidence type="ECO:0000256" key="1">
    <source>
        <dbReference type="ARBA" id="ARBA00006272"/>
    </source>
</evidence>
<dbReference type="Gene3D" id="2.40.30.40">
    <property type="entry name" value="Peptidase M42, domain 2"/>
    <property type="match status" value="1"/>
</dbReference>
<evidence type="ECO:0000313" key="9">
    <source>
        <dbReference type="EMBL" id="BAV13074.1"/>
    </source>
</evidence>
<feature type="active site" description="Proton acceptor" evidence="7">
    <location>
        <position position="222"/>
    </location>
</feature>